<keyword evidence="2" id="KW-1185">Reference proteome</keyword>
<proteinExistence type="predicted"/>
<accession>A0A016VT92</accession>
<evidence type="ECO:0000313" key="2">
    <source>
        <dbReference type="Proteomes" id="UP000024635"/>
    </source>
</evidence>
<dbReference type="EMBL" id="JARK01001341">
    <property type="protein sequence ID" value="EYC30272.1"/>
    <property type="molecule type" value="Genomic_DNA"/>
</dbReference>
<protein>
    <submittedName>
        <fullName evidence="1">Uncharacterized protein</fullName>
    </submittedName>
</protein>
<organism evidence="1 2">
    <name type="scientific">Ancylostoma ceylanicum</name>
    <dbReference type="NCBI Taxonomy" id="53326"/>
    <lineage>
        <taxon>Eukaryota</taxon>
        <taxon>Metazoa</taxon>
        <taxon>Ecdysozoa</taxon>
        <taxon>Nematoda</taxon>
        <taxon>Chromadorea</taxon>
        <taxon>Rhabditida</taxon>
        <taxon>Rhabditina</taxon>
        <taxon>Rhabditomorpha</taxon>
        <taxon>Strongyloidea</taxon>
        <taxon>Ancylostomatidae</taxon>
        <taxon>Ancylostomatinae</taxon>
        <taxon>Ancylostoma</taxon>
    </lineage>
</organism>
<sequence length="101" mass="10862">MFSLVVFATASARKDPAANKSALILIAKTWALSCICTFETFSQLASSTDSFWCVNNFDAPCICSRKNSEEFKSLDAFDAGKSESNPMPVARGVHSSALVAM</sequence>
<dbReference type="AlphaFoldDB" id="A0A016VT92"/>
<dbReference type="Proteomes" id="UP000024635">
    <property type="component" value="Unassembled WGS sequence"/>
</dbReference>
<reference evidence="2" key="1">
    <citation type="journal article" date="2015" name="Nat. Genet.">
        <title>The genome and transcriptome of the zoonotic hookworm Ancylostoma ceylanicum identify infection-specific gene families.</title>
        <authorList>
            <person name="Schwarz E.M."/>
            <person name="Hu Y."/>
            <person name="Antoshechkin I."/>
            <person name="Miller M.M."/>
            <person name="Sternberg P.W."/>
            <person name="Aroian R.V."/>
        </authorList>
    </citation>
    <scope>NUCLEOTIDE SEQUENCE</scope>
    <source>
        <strain evidence="2">HY135</strain>
    </source>
</reference>
<evidence type="ECO:0000313" key="1">
    <source>
        <dbReference type="EMBL" id="EYC30272.1"/>
    </source>
</evidence>
<name>A0A016VT92_9BILA</name>
<comment type="caution">
    <text evidence="1">The sequence shown here is derived from an EMBL/GenBank/DDBJ whole genome shotgun (WGS) entry which is preliminary data.</text>
</comment>
<gene>
    <name evidence="1" type="primary">Acey_s0005.g2549</name>
    <name evidence="1" type="ORF">Y032_0005g2549</name>
</gene>